<evidence type="ECO:0000313" key="9">
    <source>
        <dbReference type="Proteomes" id="UP000001357"/>
    </source>
</evidence>
<dbReference type="PANTHER" id="PTHR10766:SF111">
    <property type="entry name" value="TRANSMEMBRANE 9 SUPERFAMILY MEMBER 2"/>
    <property type="match status" value="1"/>
</dbReference>
<dbReference type="InParanoid" id="A9V495"/>
<evidence type="ECO:0000313" key="8">
    <source>
        <dbReference type="EMBL" id="EDQ87579.1"/>
    </source>
</evidence>
<feature type="transmembrane region" description="Helical" evidence="7">
    <location>
        <begin position="341"/>
        <end position="363"/>
    </location>
</feature>
<evidence type="ECO:0000256" key="6">
    <source>
        <dbReference type="ARBA" id="ARBA00023136"/>
    </source>
</evidence>
<dbReference type="Pfam" id="PF02990">
    <property type="entry name" value="EMP70"/>
    <property type="match status" value="1"/>
</dbReference>
<evidence type="ECO:0000256" key="7">
    <source>
        <dbReference type="RuleBase" id="RU363079"/>
    </source>
</evidence>
<dbReference type="STRING" id="81824.A9V495"/>
<reference evidence="8 9" key="1">
    <citation type="journal article" date="2008" name="Nature">
        <title>The genome of the choanoflagellate Monosiga brevicollis and the origin of metazoans.</title>
        <authorList>
            <consortium name="JGI Sequencing"/>
            <person name="King N."/>
            <person name="Westbrook M.J."/>
            <person name="Young S.L."/>
            <person name="Kuo A."/>
            <person name="Abedin M."/>
            <person name="Chapman J."/>
            <person name="Fairclough S."/>
            <person name="Hellsten U."/>
            <person name="Isogai Y."/>
            <person name="Letunic I."/>
            <person name="Marr M."/>
            <person name="Pincus D."/>
            <person name="Putnam N."/>
            <person name="Rokas A."/>
            <person name="Wright K.J."/>
            <person name="Zuzow R."/>
            <person name="Dirks W."/>
            <person name="Good M."/>
            <person name="Goodstein D."/>
            <person name="Lemons D."/>
            <person name="Li W."/>
            <person name="Lyons J.B."/>
            <person name="Morris A."/>
            <person name="Nichols S."/>
            <person name="Richter D.J."/>
            <person name="Salamov A."/>
            <person name="Bork P."/>
            <person name="Lim W.A."/>
            <person name="Manning G."/>
            <person name="Miller W.T."/>
            <person name="McGinnis W."/>
            <person name="Shapiro H."/>
            <person name="Tjian R."/>
            <person name="Grigoriev I.V."/>
            <person name="Rokhsar D."/>
        </authorList>
    </citation>
    <scope>NUCLEOTIDE SEQUENCE [LARGE SCALE GENOMIC DNA]</scope>
    <source>
        <strain evidence="9">MX1 / ATCC 50154</strain>
    </source>
</reference>
<organism evidence="8 9">
    <name type="scientific">Monosiga brevicollis</name>
    <name type="common">Choanoflagellate</name>
    <dbReference type="NCBI Taxonomy" id="81824"/>
    <lineage>
        <taxon>Eukaryota</taxon>
        <taxon>Choanoflagellata</taxon>
        <taxon>Craspedida</taxon>
        <taxon>Salpingoecidae</taxon>
        <taxon>Monosiga</taxon>
    </lineage>
</organism>
<feature type="transmembrane region" description="Helical" evidence="7">
    <location>
        <begin position="664"/>
        <end position="693"/>
    </location>
</feature>
<keyword evidence="3 7" id="KW-0812">Transmembrane</keyword>
<dbReference type="KEGG" id="mbr:MONBRDRAFT_37855"/>
<feature type="transmembrane region" description="Helical" evidence="7">
    <location>
        <begin position="563"/>
        <end position="587"/>
    </location>
</feature>
<evidence type="ECO:0000256" key="5">
    <source>
        <dbReference type="ARBA" id="ARBA00022989"/>
    </source>
</evidence>
<dbReference type="AlphaFoldDB" id="A9V495"/>
<dbReference type="GO" id="GO:0016020">
    <property type="term" value="C:membrane"/>
    <property type="evidence" value="ECO:0000318"/>
    <property type="project" value="GO_Central"/>
</dbReference>
<feature type="chain" id="PRO_5007360354" description="Transmembrane 9 superfamily member" evidence="7">
    <location>
        <begin position="23"/>
        <end position="703"/>
    </location>
</feature>
<comment type="similarity">
    <text evidence="2 7">Belongs to the nonaspanin (TM9SF) (TC 9.A.2) family.</text>
</comment>
<feature type="transmembrane region" description="Helical" evidence="7">
    <location>
        <begin position="593"/>
        <end position="621"/>
    </location>
</feature>
<sequence>MALFATSRLAAMLLLLATVAHAFYLPGVAPRSFAEGEKIPLQVNRLDSTESVMPFDYYFFDFCEPGETPYGRNGAHEGAKVSENIGQIILGERIRQGPYEIKMLQGESCRALCARTYNASARKDVLSYRRILNAIKKDYMNHWIMDNMPVVECTANCKGGARPQDQPYYRMGFPVGCAIGEAAKSMTICTINNINNMYPKEVFLNNHVDIIVKYHQAPEFEGSRVVGVQIRPRSIKHESIDNLNCDSGAPPQPFHLASHRFKHKLKIHNVLEERSRSVADAAAKKSVDGAVEAEAQDNTPQGEELLHVIYSYGVFFEASDVKWASRWDTYLQSSESTSIHWFSIVNSLIIVVFLSGMLGVIMVRTLHKDINRYNNADDKEEAQEEFGWKLVHGDVFRPPRGAIYLSCLVGNGVQLLAMAIVTLFFASLGFLSPATRGSLMTAMITLWVILGTPAGYASARLYKTMGGEEWKRNVIMTAVALPVFIFTVFFMLNLVMWGEASSAAVPFGTLVALSCLWLFVSVPLTFVGAYMGFKRPPLEQPVRTNPIPRQIPPQNAYTRLFPAMLMGGILPFGCIFIQLFFILNSIWGHKLYYVFGFLFLVFIILVITTVESTILLCYFHLCSENYHWWWRSFLTGGAPAIYLFIYELIFYFRRMEVEGYASLMLYAGYSLIASIIFFVMSGTVGFLGCFAFVRRIYDVIKVD</sequence>
<dbReference type="GeneID" id="5892888"/>
<evidence type="ECO:0000256" key="2">
    <source>
        <dbReference type="ARBA" id="ARBA00005227"/>
    </source>
</evidence>
<feature type="transmembrane region" description="Helical" evidence="7">
    <location>
        <begin position="510"/>
        <end position="533"/>
    </location>
</feature>
<feature type="transmembrane region" description="Helical" evidence="7">
    <location>
        <begin position="633"/>
        <end position="652"/>
    </location>
</feature>
<keyword evidence="5 7" id="KW-1133">Transmembrane helix</keyword>
<protein>
    <recommendedName>
        <fullName evidence="7">Transmembrane 9 superfamily member</fullName>
    </recommendedName>
</protein>
<evidence type="ECO:0000256" key="3">
    <source>
        <dbReference type="ARBA" id="ARBA00022692"/>
    </source>
</evidence>
<dbReference type="EMBL" id="CH991558">
    <property type="protein sequence ID" value="EDQ87579.1"/>
    <property type="molecule type" value="Genomic_DNA"/>
</dbReference>
<dbReference type="PANTHER" id="PTHR10766">
    <property type="entry name" value="TRANSMEMBRANE 9 SUPERFAMILY PROTEIN"/>
    <property type="match status" value="1"/>
</dbReference>
<accession>A9V495</accession>
<feature type="signal peptide" evidence="7">
    <location>
        <begin position="1"/>
        <end position="22"/>
    </location>
</feature>
<dbReference type="InterPro" id="IPR004240">
    <property type="entry name" value="EMP70"/>
</dbReference>
<dbReference type="eggNOG" id="KOG1278">
    <property type="taxonomic scope" value="Eukaryota"/>
</dbReference>
<keyword evidence="4 7" id="KW-0732">Signal</keyword>
<dbReference type="GO" id="GO:0005737">
    <property type="term" value="C:cytoplasm"/>
    <property type="evidence" value="ECO:0007669"/>
    <property type="project" value="UniProtKB-ARBA"/>
</dbReference>
<keyword evidence="9" id="KW-1185">Reference proteome</keyword>
<dbReference type="Proteomes" id="UP000001357">
    <property type="component" value="Unassembled WGS sequence"/>
</dbReference>
<evidence type="ECO:0000256" key="1">
    <source>
        <dbReference type="ARBA" id="ARBA00004141"/>
    </source>
</evidence>
<dbReference type="RefSeq" id="XP_001747499.1">
    <property type="nucleotide sequence ID" value="XM_001747447.1"/>
</dbReference>
<dbReference type="OMA" id="TILITYH"/>
<name>A9V495_MONBE</name>
<feature type="transmembrane region" description="Helical" evidence="7">
    <location>
        <begin position="438"/>
        <end position="462"/>
    </location>
</feature>
<keyword evidence="6 7" id="KW-0472">Membrane</keyword>
<gene>
    <name evidence="8" type="ORF">MONBRDRAFT_37855</name>
</gene>
<evidence type="ECO:0000256" key="4">
    <source>
        <dbReference type="ARBA" id="ARBA00022729"/>
    </source>
</evidence>
<dbReference type="GO" id="GO:0072657">
    <property type="term" value="P:protein localization to membrane"/>
    <property type="evidence" value="ECO:0000318"/>
    <property type="project" value="GO_Central"/>
</dbReference>
<dbReference type="FunCoup" id="A9V495">
    <property type="interactions" value="784"/>
</dbReference>
<comment type="subcellular location">
    <subcellularLocation>
        <location evidence="1">Membrane</location>
        <topology evidence="1">Multi-pass membrane protein</topology>
    </subcellularLocation>
</comment>
<feature type="transmembrane region" description="Helical" evidence="7">
    <location>
        <begin position="474"/>
        <end position="498"/>
    </location>
</feature>
<feature type="transmembrane region" description="Helical" evidence="7">
    <location>
        <begin position="402"/>
        <end position="426"/>
    </location>
</feature>
<proteinExistence type="inferred from homology"/>